<keyword evidence="1" id="KW-0479">Metal-binding</keyword>
<feature type="compositionally biased region" description="Polar residues" evidence="2">
    <location>
        <begin position="1"/>
        <end position="16"/>
    </location>
</feature>
<dbReference type="InterPro" id="IPR001878">
    <property type="entry name" value="Znf_CCHC"/>
</dbReference>
<evidence type="ECO:0000259" key="3">
    <source>
        <dbReference type="PROSITE" id="PS50158"/>
    </source>
</evidence>
<evidence type="ECO:0000313" key="4">
    <source>
        <dbReference type="EMBL" id="PHH54172.1"/>
    </source>
</evidence>
<accession>A0A2C5XA59</accession>
<dbReference type="Proteomes" id="UP000222788">
    <property type="component" value="Unassembled WGS sequence"/>
</dbReference>
<dbReference type="SUPFAM" id="SSF57756">
    <property type="entry name" value="Retrovirus zinc finger-like domains"/>
    <property type="match status" value="1"/>
</dbReference>
<dbReference type="GO" id="GO:0003676">
    <property type="term" value="F:nucleic acid binding"/>
    <property type="evidence" value="ECO:0007669"/>
    <property type="project" value="InterPro"/>
</dbReference>
<organism evidence="4 5">
    <name type="scientific">Ceratocystis fimbriata CBS 114723</name>
    <dbReference type="NCBI Taxonomy" id="1035309"/>
    <lineage>
        <taxon>Eukaryota</taxon>
        <taxon>Fungi</taxon>
        <taxon>Dikarya</taxon>
        <taxon>Ascomycota</taxon>
        <taxon>Pezizomycotina</taxon>
        <taxon>Sordariomycetes</taxon>
        <taxon>Hypocreomycetidae</taxon>
        <taxon>Microascales</taxon>
        <taxon>Ceratocystidaceae</taxon>
        <taxon>Ceratocystis</taxon>
    </lineage>
</organism>
<feature type="domain" description="CCHC-type" evidence="3">
    <location>
        <begin position="306"/>
        <end position="322"/>
    </location>
</feature>
<dbReference type="PROSITE" id="PS50158">
    <property type="entry name" value="ZF_CCHC"/>
    <property type="match status" value="1"/>
</dbReference>
<dbReference type="Gene3D" id="4.10.60.10">
    <property type="entry name" value="Zinc finger, CCHC-type"/>
    <property type="match status" value="1"/>
</dbReference>
<dbReference type="GO" id="GO:0008270">
    <property type="term" value="F:zinc ion binding"/>
    <property type="evidence" value="ECO:0007669"/>
    <property type="project" value="UniProtKB-KW"/>
</dbReference>
<dbReference type="EMBL" id="APWK03000031">
    <property type="protein sequence ID" value="PHH54172.1"/>
    <property type="molecule type" value="Genomic_DNA"/>
</dbReference>
<feature type="compositionally biased region" description="Basic and acidic residues" evidence="2">
    <location>
        <begin position="321"/>
        <end position="338"/>
    </location>
</feature>
<feature type="region of interest" description="Disordered" evidence="2">
    <location>
        <begin position="321"/>
        <end position="348"/>
    </location>
</feature>
<evidence type="ECO:0000256" key="1">
    <source>
        <dbReference type="PROSITE-ProRule" id="PRU00047"/>
    </source>
</evidence>
<name>A0A2C5XA59_9PEZI</name>
<feature type="region of interest" description="Disordered" evidence="2">
    <location>
        <begin position="284"/>
        <end position="303"/>
    </location>
</feature>
<dbReference type="InterPro" id="IPR036875">
    <property type="entry name" value="Znf_CCHC_sf"/>
</dbReference>
<sequence length="348" mass="39764">MSAMRQSARINCNQDTMPPARDSPPVYEQNSNISTPTSSILEQNFNEPKQTLLDDPLANTMVAVNIMDLMEMIYKLAMEKKAAGTPETETKPVFNPKELTIAQLQERDWSFSVRPELMLSSKLTWPMWYASMTFSLKEIGLMPDEIDSLPEPTKIRIIRTVQDTISLRLLMHVVTCESFTSMIEQLQTLTIGNMDLLAAEVEQELWALKFEPGETLLEFLERYQLLLVRLSMAGIDLRDSSKKNRMMTVVGKHYPSLRPHAQTISKFSTLVTLLRSEAEYSEYKRPPIPRASPRTSRSTANRQHTRCWNCDAVGHYSNKCPEKRVDAKVKGRANEYRAQKRSGPSKNN</sequence>
<evidence type="ECO:0000313" key="5">
    <source>
        <dbReference type="Proteomes" id="UP000222788"/>
    </source>
</evidence>
<proteinExistence type="predicted"/>
<keyword evidence="1" id="KW-0863">Zinc-finger</keyword>
<gene>
    <name evidence="4" type="ORF">CFIMG_008022RA00001</name>
</gene>
<feature type="compositionally biased region" description="Polar residues" evidence="2">
    <location>
        <begin position="293"/>
        <end position="302"/>
    </location>
</feature>
<keyword evidence="5" id="KW-1185">Reference proteome</keyword>
<dbReference type="SMART" id="SM00343">
    <property type="entry name" value="ZnF_C2HC"/>
    <property type="match status" value="1"/>
</dbReference>
<protein>
    <recommendedName>
        <fullName evidence="3">CCHC-type domain-containing protein</fullName>
    </recommendedName>
</protein>
<evidence type="ECO:0000256" key="2">
    <source>
        <dbReference type="SAM" id="MobiDB-lite"/>
    </source>
</evidence>
<reference evidence="4 5" key="1">
    <citation type="journal article" date="2013" name="Fungal Biol.">
        <title>Analysis of microsatellite markers in the genome of the plant pathogen Ceratocystis fimbriata.</title>
        <authorList>
            <person name="Simpson M.C."/>
            <person name="Wilken P.M."/>
            <person name="Coetzee M.P."/>
            <person name="Wingfield M.J."/>
            <person name="Wingfield B.D."/>
        </authorList>
    </citation>
    <scope>NUCLEOTIDE SEQUENCE [LARGE SCALE GENOMIC DNA]</scope>
    <source>
        <strain evidence="4 5">CBS 114723</strain>
    </source>
</reference>
<reference evidence="4 5" key="2">
    <citation type="journal article" date="2013" name="IMA Fungus">
        <title>IMA Genome-F 1: Ceratocystis fimbriata: Draft nuclear genome sequence for the plant pathogen, Ceratocystis fimbriata.</title>
        <authorList>
            <person name="Wilken P.M."/>
            <person name="Steenkamp E.T."/>
            <person name="Wingfield M.J."/>
            <person name="de Beer Z.W."/>
            <person name="Wingfield B.D."/>
        </authorList>
    </citation>
    <scope>NUCLEOTIDE SEQUENCE [LARGE SCALE GENOMIC DNA]</scope>
    <source>
        <strain evidence="4 5">CBS 114723</strain>
    </source>
</reference>
<feature type="region of interest" description="Disordered" evidence="2">
    <location>
        <begin position="1"/>
        <end position="34"/>
    </location>
</feature>
<dbReference type="AlphaFoldDB" id="A0A2C5XA59"/>
<comment type="caution">
    <text evidence="4">The sequence shown here is derived from an EMBL/GenBank/DDBJ whole genome shotgun (WGS) entry which is preliminary data.</text>
</comment>
<keyword evidence="1" id="KW-0862">Zinc</keyword>